<evidence type="ECO:0000256" key="2">
    <source>
        <dbReference type="ARBA" id="ARBA00023015"/>
    </source>
</evidence>
<dbReference type="AlphaFoldDB" id="A0A8J2VM00"/>
<organism evidence="7 8">
    <name type="scientific">Pullulanibacillus camelliae</name>
    <dbReference type="NCBI Taxonomy" id="1707096"/>
    <lineage>
        <taxon>Bacteria</taxon>
        <taxon>Bacillati</taxon>
        <taxon>Bacillota</taxon>
        <taxon>Bacilli</taxon>
        <taxon>Bacillales</taxon>
        <taxon>Sporolactobacillaceae</taxon>
        <taxon>Pullulanibacillus</taxon>
    </lineage>
</organism>
<evidence type="ECO:0000313" key="8">
    <source>
        <dbReference type="Proteomes" id="UP000628775"/>
    </source>
</evidence>
<dbReference type="PANTHER" id="PTHR43133:SF8">
    <property type="entry name" value="RNA POLYMERASE SIGMA FACTOR HI_1459-RELATED"/>
    <property type="match status" value="1"/>
</dbReference>
<gene>
    <name evidence="7" type="ORF">GCM10011391_15300</name>
</gene>
<dbReference type="PANTHER" id="PTHR43133">
    <property type="entry name" value="RNA POLYMERASE ECF-TYPE SIGMA FACTO"/>
    <property type="match status" value="1"/>
</dbReference>
<evidence type="ECO:0000256" key="4">
    <source>
        <dbReference type="ARBA" id="ARBA00023125"/>
    </source>
</evidence>
<dbReference type="GO" id="GO:0003677">
    <property type="term" value="F:DNA binding"/>
    <property type="evidence" value="ECO:0007669"/>
    <property type="project" value="UniProtKB-KW"/>
</dbReference>
<dbReference type="Gene3D" id="1.10.10.10">
    <property type="entry name" value="Winged helix-like DNA-binding domain superfamily/Winged helix DNA-binding domain"/>
    <property type="match status" value="1"/>
</dbReference>
<dbReference type="InterPro" id="IPR000792">
    <property type="entry name" value="Tscrpt_reg_LuxR_C"/>
</dbReference>
<keyword evidence="4" id="KW-0238">DNA-binding</keyword>
<keyword evidence="2" id="KW-0805">Transcription regulation</keyword>
<dbReference type="InterPro" id="IPR013325">
    <property type="entry name" value="RNA_pol_sigma_r2"/>
</dbReference>
<dbReference type="SUPFAM" id="SSF88946">
    <property type="entry name" value="Sigma2 domain of RNA polymerase sigma factors"/>
    <property type="match status" value="1"/>
</dbReference>
<dbReference type="InterPro" id="IPR039425">
    <property type="entry name" value="RNA_pol_sigma-70-like"/>
</dbReference>
<keyword evidence="3" id="KW-0731">Sigma factor</keyword>
<feature type="domain" description="HTH luxR-type" evidence="6">
    <location>
        <begin position="114"/>
        <end position="172"/>
    </location>
</feature>
<dbReference type="RefSeq" id="WP_188691630.1">
    <property type="nucleotide sequence ID" value="NZ_BMIR01000005.1"/>
</dbReference>
<evidence type="ECO:0000256" key="3">
    <source>
        <dbReference type="ARBA" id="ARBA00023082"/>
    </source>
</evidence>
<comment type="caution">
    <text evidence="7">The sequence shown here is derived from an EMBL/GenBank/DDBJ whole genome shotgun (WGS) entry which is preliminary data.</text>
</comment>
<dbReference type="InterPro" id="IPR013324">
    <property type="entry name" value="RNA_pol_sigma_r3/r4-like"/>
</dbReference>
<dbReference type="Gene3D" id="1.10.1740.10">
    <property type="match status" value="1"/>
</dbReference>
<evidence type="ECO:0000256" key="1">
    <source>
        <dbReference type="ARBA" id="ARBA00010641"/>
    </source>
</evidence>
<name>A0A8J2VM00_9BACL</name>
<reference evidence="7" key="1">
    <citation type="journal article" date="2014" name="Int. J. Syst. Evol. Microbiol.">
        <title>Complete genome sequence of Corynebacterium casei LMG S-19264T (=DSM 44701T), isolated from a smear-ripened cheese.</title>
        <authorList>
            <consortium name="US DOE Joint Genome Institute (JGI-PGF)"/>
            <person name="Walter F."/>
            <person name="Albersmeier A."/>
            <person name="Kalinowski J."/>
            <person name="Ruckert C."/>
        </authorList>
    </citation>
    <scope>NUCLEOTIDE SEQUENCE</scope>
    <source>
        <strain evidence="7">CGMCC 1.15371</strain>
    </source>
</reference>
<evidence type="ECO:0000313" key="7">
    <source>
        <dbReference type="EMBL" id="GGE37355.1"/>
    </source>
</evidence>
<keyword evidence="5" id="KW-0804">Transcription</keyword>
<dbReference type="GO" id="GO:0016987">
    <property type="term" value="F:sigma factor activity"/>
    <property type="evidence" value="ECO:0007669"/>
    <property type="project" value="UniProtKB-KW"/>
</dbReference>
<dbReference type="InterPro" id="IPR014284">
    <property type="entry name" value="RNA_pol_sigma-70_dom"/>
</dbReference>
<proteinExistence type="inferred from homology"/>
<dbReference type="InterPro" id="IPR007627">
    <property type="entry name" value="RNA_pol_sigma70_r2"/>
</dbReference>
<dbReference type="InterPro" id="IPR013249">
    <property type="entry name" value="RNA_pol_sigma70_r4_t2"/>
</dbReference>
<evidence type="ECO:0000256" key="5">
    <source>
        <dbReference type="ARBA" id="ARBA00023163"/>
    </source>
</evidence>
<dbReference type="InterPro" id="IPR036388">
    <property type="entry name" value="WH-like_DNA-bd_sf"/>
</dbReference>
<reference evidence="7" key="2">
    <citation type="submission" date="2020-09" db="EMBL/GenBank/DDBJ databases">
        <authorList>
            <person name="Sun Q."/>
            <person name="Zhou Y."/>
        </authorList>
    </citation>
    <scope>NUCLEOTIDE SEQUENCE</scope>
    <source>
        <strain evidence="7">CGMCC 1.15371</strain>
    </source>
</reference>
<comment type="similarity">
    <text evidence="1">Belongs to the sigma-70 factor family. ECF subfamily.</text>
</comment>
<dbReference type="SMART" id="SM00421">
    <property type="entry name" value="HTH_LUXR"/>
    <property type="match status" value="1"/>
</dbReference>
<dbReference type="SUPFAM" id="SSF88659">
    <property type="entry name" value="Sigma3 and sigma4 domains of RNA polymerase sigma factors"/>
    <property type="match status" value="1"/>
</dbReference>
<dbReference type="NCBIfam" id="TIGR02937">
    <property type="entry name" value="sigma70-ECF"/>
    <property type="match status" value="1"/>
</dbReference>
<dbReference type="GO" id="GO:0006352">
    <property type="term" value="P:DNA-templated transcription initiation"/>
    <property type="evidence" value="ECO:0007669"/>
    <property type="project" value="InterPro"/>
</dbReference>
<keyword evidence="8" id="KW-1185">Reference proteome</keyword>
<evidence type="ECO:0000259" key="6">
    <source>
        <dbReference type="SMART" id="SM00421"/>
    </source>
</evidence>
<dbReference type="Proteomes" id="UP000628775">
    <property type="component" value="Unassembled WGS sequence"/>
</dbReference>
<sequence>MSQSLKAVRSDGFVDLIQQHMAALRQYCIRLTQSQWEGEDLVQETLLRAYKSWNERPREITKAFLFRIASNFWIDQHRKQQPNMVINEALVHQKATSQDKHDKTCLDEALQRLLKTLTLKQRTIFVLIEGFGLTSKAVAERLELSEGAVKAALHRARKKLKTYDPNALFSEDEETMPYIQAITTGQLQKVIALYHNPVNLKMTHPQSTLKVAPLHAIRRTGAYMVLTWLGLKGELWMVPFYKNHLTVLLTFLDNDNLDNLEQSCVA</sequence>
<protein>
    <recommendedName>
        <fullName evidence="6">HTH luxR-type domain-containing protein</fullName>
    </recommendedName>
</protein>
<dbReference type="EMBL" id="BMIR01000005">
    <property type="protein sequence ID" value="GGE37355.1"/>
    <property type="molecule type" value="Genomic_DNA"/>
</dbReference>
<dbReference type="Pfam" id="PF04542">
    <property type="entry name" value="Sigma70_r2"/>
    <property type="match status" value="1"/>
</dbReference>
<dbReference type="Pfam" id="PF08281">
    <property type="entry name" value="Sigma70_r4_2"/>
    <property type="match status" value="1"/>
</dbReference>
<dbReference type="CDD" id="cd06171">
    <property type="entry name" value="Sigma70_r4"/>
    <property type="match status" value="1"/>
</dbReference>
<accession>A0A8J2VM00</accession>